<dbReference type="EMBL" id="OC915859">
    <property type="protein sequence ID" value="CAD7642241.1"/>
    <property type="molecule type" value="Genomic_DNA"/>
</dbReference>
<dbReference type="GO" id="GO:0016791">
    <property type="term" value="F:phosphatase activity"/>
    <property type="evidence" value="ECO:0007669"/>
    <property type="project" value="TreeGrafter"/>
</dbReference>
<evidence type="ECO:0008006" key="4">
    <source>
        <dbReference type="Google" id="ProtNLM"/>
    </source>
</evidence>
<proteinExistence type="predicted"/>
<evidence type="ECO:0000313" key="3">
    <source>
        <dbReference type="Proteomes" id="UP000728032"/>
    </source>
</evidence>
<sequence length="299" mass="35119">MSADYDSNFDTESEAEDQRNAKRKAQTVKDWSTESADKRQKPSKNVLVEETDKTERIIRNRFQTLNAYSRHKLLVNEYILNHSGSTCKLVRNTSKDVTEYEVLRDNHRFIWDDVDEEELSWGQRLAKKYYNLLFKEYCICDLSRYKDNQFGMRWRTEKEVMEGRGQFSCGGKHCDNRDGLKSWEVLFKYRELGQQKSALVKLRLCADCSPKLNYRHKRREIQRLKKSHKNTKTDHTITNDSEVAVSTSHEPEVSSSVKSVLDVNQTSGANEIWTKPQVIPDTDQPIDDEFDRYLDDLLL</sequence>
<dbReference type="InterPro" id="IPR050645">
    <property type="entry name" value="Histidine_acid_phosphatase"/>
</dbReference>
<dbReference type="Pfam" id="PF09725">
    <property type="entry name" value="Fra10Ac1"/>
    <property type="match status" value="1"/>
</dbReference>
<dbReference type="PANTHER" id="PTHR11567:SF25">
    <property type="entry name" value="PROTEIN FRA10AC1"/>
    <property type="match status" value="1"/>
</dbReference>
<feature type="region of interest" description="Disordered" evidence="1">
    <location>
        <begin position="1"/>
        <end position="47"/>
    </location>
</feature>
<accession>A0A7R9LJS2</accession>
<dbReference type="PANTHER" id="PTHR11567">
    <property type="entry name" value="ACID PHOSPHATASE-RELATED"/>
    <property type="match status" value="1"/>
</dbReference>
<evidence type="ECO:0000256" key="1">
    <source>
        <dbReference type="SAM" id="MobiDB-lite"/>
    </source>
</evidence>
<reference evidence="2" key="1">
    <citation type="submission" date="2020-11" db="EMBL/GenBank/DDBJ databases">
        <authorList>
            <person name="Tran Van P."/>
        </authorList>
    </citation>
    <scope>NUCLEOTIDE SEQUENCE</scope>
</reference>
<name>A0A7R9LJS2_9ACAR</name>
<dbReference type="InterPro" id="IPR019129">
    <property type="entry name" value="Folate-sensitive_fs_Fra10Ac1"/>
</dbReference>
<organism evidence="2">
    <name type="scientific">Oppiella nova</name>
    <dbReference type="NCBI Taxonomy" id="334625"/>
    <lineage>
        <taxon>Eukaryota</taxon>
        <taxon>Metazoa</taxon>
        <taxon>Ecdysozoa</taxon>
        <taxon>Arthropoda</taxon>
        <taxon>Chelicerata</taxon>
        <taxon>Arachnida</taxon>
        <taxon>Acari</taxon>
        <taxon>Acariformes</taxon>
        <taxon>Sarcoptiformes</taxon>
        <taxon>Oribatida</taxon>
        <taxon>Brachypylina</taxon>
        <taxon>Oppioidea</taxon>
        <taxon>Oppiidae</taxon>
        <taxon>Oppiella</taxon>
    </lineage>
</organism>
<dbReference type="EMBL" id="CAJPVJ010001034">
    <property type="protein sequence ID" value="CAG2163925.1"/>
    <property type="molecule type" value="Genomic_DNA"/>
</dbReference>
<dbReference type="OrthoDB" id="197967at2759"/>
<keyword evidence="3" id="KW-1185">Reference proteome</keyword>
<dbReference type="Proteomes" id="UP000728032">
    <property type="component" value="Unassembled WGS sequence"/>
</dbReference>
<feature type="compositionally biased region" description="Basic and acidic residues" evidence="1">
    <location>
        <begin position="31"/>
        <end position="40"/>
    </location>
</feature>
<protein>
    <recommendedName>
        <fullName evidence="4">Protein FRA10AC1</fullName>
    </recommendedName>
</protein>
<gene>
    <name evidence="2" type="ORF">ONB1V03_LOCUS3486</name>
</gene>
<dbReference type="AlphaFoldDB" id="A0A7R9LJS2"/>
<evidence type="ECO:0000313" key="2">
    <source>
        <dbReference type="EMBL" id="CAD7642241.1"/>
    </source>
</evidence>